<protein>
    <recommendedName>
        <fullName evidence="2">BTB domain-containing protein</fullName>
    </recommendedName>
</protein>
<gene>
    <name evidence="3" type="ORF">Ciccas_010205</name>
</gene>
<evidence type="ECO:0000313" key="4">
    <source>
        <dbReference type="Proteomes" id="UP001626550"/>
    </source>
</evidence>
<feature type="domain" description="BTB" evidence="2">
    <location>
        <begin position="27"/>
        <end position="96"/>
    </location>
</feature>
<comment type="caution">
    <text evidence="3">The sequence shown here is derived from an EMBL/GenBank/DDBJ whole genome shotgun (WGS) entry which is preliminary data.</text>
</comment>
<dbReference type="SMART" id="SM00225">
    <property type="entry name" value="BTB"/>
    <property type="match status" value="1"/>
</dbReference>
<evidence type="ECO:0000259" key="2">
    <source>
        <dbReference type="PROSITE" id="PS50097"/>
    </source>
</evidence>
<dbReference type="Gene3D" id="2.100.10.30">
    <property type="entry name" value="Jacalin-like lectin domain"/>
    <property type="match status" value="1"/>
</dbReference>
<accession>A0ABD2PXM5</accession>
<dbReference type="InterPro" id="IPR036404">
    <property type="entry name" value="Jacalin-like_lectin_dom_sf"/>
</dbReference>
<dbReference type="Pfam" id="PF00651">
    <property type="entry name" value="BTB"/>
    <property type="match status" value="1"/>
</dbReference>
<name>A0ABD2PXM5_9PLAT</name>
<evidence type="ECO:0000313" key="3">
    <source>
        <dbReference type="EMBL" id="KAL3311216.1"/>
    </source>
</evidence>
<dbReference type="CDD" id="cd18186">
    <property type="entry name" value="BTB_POZ_ZBTB_KLHL-like"/>
    <property type="match status" value="1"/>
</dbReference>
<dbReference type="EMBL" id="JBJKFK010002362">
    <property type="protein sequence ID" value="KAL3311216.1"/>
    <property type="molecule type" value="Genomic_DNA"/>
</dbReference>
<feature type="non-terminal residue" evidence="3">
    <location>
        <position position="1"/>
    </location>
</feature>
<organism evidence="3 4">
    <name type="scientific">Cichlidogyrus casuarinus</name>
    <dbReference type="NCBI Taxonomy" id="1844966"/>
    <lineage>
        <taxon>Eukaryota</taxon>
        <taxon>Metazoa</taxon>
        <taxon>Spiralia</taxon>
        <taxon>Lophotrochozoa</taxon>
        <taxon>Platyhelminthes</taxon>
        <taxon>Monogenea</taxon>
        <taxon>Monopisthocotylea</taxon>
        <taxon>Dactylogyridea</taxon>
        <taxon>Ancyrocephalidae</taxon>
        <taxon>Cichlidogyrus</taxon>
    </lineage>
</organism>
<dbReference type="Gene3D" id="3.30.710.10">
    <property type="entry name" value="Potassium Channel Kv1.1, Chain A"/>
    <property type="match status" value="1"/>
</dbReference>
<dbReference type="SUPFAM" id="SSF54695">
    <property type="entry name" value="POZ domain"/>
    <property type="match status" value="1"/>
</dbReference>
<dbReference type="PROSITE" id="PS50097">
    <property type="entry name" value="BTB"/>
    <property type="match status" value="1"/>
</dbReference>
<dbReference type="Proteomes" id="UP001626550">
    <property type="component" value="Unassembled WGS sequence"/>
</dbReference>
<keyword evidence="4" id="KW-1185">Reference proteome</keyword>
<dbReference type="InterPro" id="IPR011333">
    <property type="entry name" value="SKP1/BTB/POZ_sf"/>
</dbReference>
<evidence type="ECO:0000256" key="1">
    <source>
        <dbReference type="SAM" id="MobiDB-lite"/>
    </source>
</evidence>
<dbReference type="InterPro" id="IPR000210">
    <property type="entry name" value="BTB/POZ_dom"/>
</dbReference>
<feature type="region of interest" description="Disordered" evidence="1">
    <location>
        <begin position="373"/>
        <end position="404"/>
    </location>
</feature>
<dbReference type="AlphaFoldDB" id="A0ABD2PXM5"/>
<reference evidence="3 4" key="1">
    <citation type="submission" date="2024-11" db="EMBL/GenBank/DDBJ databases">
        <title>Adaptive evolution of stress response genes in parasites aligns with host niche diversity.</title>
        <authorList>
            <person name="Hahn C."/>
            <person name="Resl P."/>
        </authorList>
    </citation>
    <scope>NUCLEOTIDE SEQUENCE [LARGE SCALE GENOMIC DNA]</scope>
    <source>
        <strain evidence="3">EGGRZ-B1_66</strain>
        <tissue evidence="3">Body</tissue>
    </source>
</reference>
<sequence length="580" mass="66591">QVLNFVHPSLIFMSVPPCKMPKLSEANQFTIKIDNQCVRVDKSKLLEESNYFKALIQHEESNSNAPINEIILSDVPHEAVQSLIDFINTKTIKLDQTNILRNYTYGDFFCDENLLAECRKFLVEKLDRLCEPNPELLKISVLIVSRLVDDNLTDHICSILAKNPEHFVKYIQEVGFSKFSRTITKCQMILRDNEFLYMGNEYYKKLKIFYNETFPEHKSEIEAILENPPKSYQDQLNFVVPWALQEHEKAFGSGASLKVQNVYSIRFSTCGSLYDPADWVLSGMRFYFLKLYGNKYRGRGLRPVAGIDVFYRNVWTGHEVNSACHLQHSGAKYAKTEFRLEKGETIKRVIIIADYRVESIEFLTSQGRQLGPFGRARATDKPSTKYAVDPPQLPARGFKAPEKLNYPPFVPSQLKKALDQPTSNAREEEQRPRHGLCTLTQRIQNAVVVPPAAAEPQNRQEEEPENMAVEANGDNEAAEVVEDVEVDVEDEDEVHGPLEPSAQVHADRVTFQLPYHFCPTKPREVLNMSGYALHGFSYHLCLQRKRLHWNQIRLIFSGVPQEIARTHRPLRLENLNLCLS</sequence>
<proteinExistence type="predicted"/>
<dbReference type="SUPFAM" id="SSF51101">
    <property type="entry name" value="Mannose-binding lectins"/>
    <property type="match status" value="1"/>
</dbReference>